<dbReference type="Proteomes" id="UP000807159">
    <property type="component" value="Chromosome 18"/>
</dbReference>
<protein>
    <submittedName>
        <fullName evidence="2">Uncharacterized protein</fullName>
    </submittedName>
</protein>
<comment type="caution">
    <text evidence="2">The sequence shown here is derived from an EMBL/GenBank/DDBJ whole genome shotgun (WGS) entry which is preliminary data.</text>
</comment>
<dbReference type="EMBL" id="JACEGQ020000018">
    <property type="protein sequence ID" value="KAH8481383.1"/>
    <property type="molecule type" value="Genomic_DNA"/>
</dbReference>
<reference evidence="2" key="1">
    <citation type="journal article" date="2021" name="J. Hered.">
        <title>Genome Assembly of Salicaceae Populus deltoides (Eastern Cottonwood) I-69 Based on Nanopore Sequencing and Hi-C Technologies.</title>
        <authorList>
            <person name="Bai S."/>
            <person name="Wu H."/>
            <person name="Zhang J."/>
            <person name="Pan Z."/>
            <person name="Zhao W."/>
            <person name="Li Z."/>
            <person name="Tong C."/>
        </authorList>
    </citation>
    <scope>NUCLEOTIDE SEQUENCE</scope>
    <source>
        <tissue evidence="2">Leaf</tissue>
    </source>
</reference>
<accession>A0A8T2WML5</accession>
<feature type="compositionally biased region" description="Low complexity" evidence="1">
    <location>
        <begin position="82"/>
        <end position="94"/>
    </location>
</feature>
<keyword evidence="3" id="KW-1185">Reference proteome</keyword>
<sequence length="222" mass="24965">MTGRLQRLQPHHLIENHVDSAVNFLGVEDNQNGSISSDANAYHVMPLLSDHNNKSRMPMHDTWDCSPPPAQEYSEHHAGLRSDSSSPSIPPSYISTKKDIATASDNNNSLSDNLALSNLPNHSVPDLYIFMSKEKKTYADATMPMTGAHSRRLLIKNHLIQKSLKTGAKHLTQHYRFASHAYAPAGSLSLHRQWLLTPRQGRDGFPKESPKRPRRLHQELKL</sequence>
<feature type="region of interest" description="Disordered" evidence="1">
    <location>
        <begin position="53"/>
        <end position="94"/>
    </location>
</feature>
<evidence type="ECO:0000256" key="1">
    <source>
        <dbReference type="SAM" id="MobiDB-lite"/>
    </source>
</evidence>
<feature type="region of interest" description="Disordered" evidence="1">
    <location>
        <begin position="199"/>
        <end position="222"/>
    </location>
</feature>
<evidence type="ECO:0000313" key="3">
    <source>
        <dbReference type="Proteomes" id="UP000807159"/>
    </source>
</evidence>
<dbReference type="AlphaFoldDB" id="A0A8T2WML5"/>
<gene>
    <name evidence="2" type="ORF">H0E87_029031</name>
</gene>
<proteinExistence type="predicted"/>
<organism evidence="2 3">
    <name type="scientific">Populus deltoides</name>
    <name type="common">Eastern poplar</name>
    <name type="synonym">Eastern cottonwood</name>
    <dbReference type="NCBI Taxonomy" id="3696"/>
    <lineage>
        <taxon>Eukaryota</taxon>
        <taxon>Viridiplantae</taxon>
        <taxon>Streptophyta</taxon>
        <taxon>Embryophyta</taxon>
        <taxon>Tracheophyta</taxon>
        <taxon>Spermatophyta</taxon>
        <taxon>Magnoliopsida</taxon>
        <taxon>eudicotyledons</taxon>
        <taxon>Gunneridae</taxon>
        <taxon>Pentapetalae</taxon>
        <taxon>rosids</taxon>
        <taxon>fabids</taxon>
        <taxon>Malpighiales</taxon>
        <taxon>Salicaceae</taxon>
        <taxon>Saliceae</taxon>
        <taxon>Populus</taxon>
    </lineage>
</organism>
<name>A0A8T2WML5_POPDE</name>
<feature type="compositionally biased region" description="Basic and acidic residues" evidence="1">
    <location>
        <begin position="200"/>
        <end position="222"/>
    </location>
</feature>
<evidence type="ECO:0000313" key="2">
    <source>
        <dbReference type="EMBL" id="KAH8481383.1"/>
    </source>
</evidence>